<feature type="region of interest" description="Disordered" evidence="1">
    <location>
        <begin position="1"/>
        <end position="25"/>
    </location>
</feature>
<dbReference type="InterPro" id="IPR035959">
    <property type="entry name" value="RutC-like_sf"/>
</dbReference>
<accession>A0A1C6UIH3</accession>
<protein>
    <submittedName>
        <fullName evidence="2">Reactive intermediate/imine deaminase</fullName>
    </submittedName>
</protein>
<gene>
    <name evidence="2" type="ORF">GA0070604_2863</name>
</gene>
<dbReference type="GO" id="GO:0019239">
    <property type="term" value="F:deaminase activity"/>
    <property type="evidence" value="ECO:0007669"/>
    <property type="project" value="TreeGrafter"/>
</dbReference>
<proteinExistence type="predicted"/>
<dbReference type="AlphaFoldDB" id="A0A1C6UIH3"/>
<evidence type="ECO:0000313" key="2">
    <source>
        <dbReference type="EMBL" id="SCL53837.1"/>
    </source>
</evidence>
<dbReference type="Pfam" id="PF01042">
    <property type="entry name" value="Ribonuc_L-PSP"/>
    <property type="match status" value="1"/>
</dbReference>
<dbReference type="EMBL" id="FMHY01000002">
    <property type="protein sequence ID" value="SCL53837.1"/>
    <property type="molecule type" value="Genomic_DNA"/>
</dbReference>
<dbReference type="PANTHER" id="PTHR11803:SF39">
    <property type="entry name" value="2-IMINOBUTANOATE_2-IMINOPROPANOATE DEAMINASE"/>
    <property type="match status" value="1"/>
</dbReference>
<dbReference type="STRING" id="227316.GA0070604_2863"/>
<dbReference type="Gene3D" id="3.30.1330.40">
    <property type="entry name" value="RutC-like"/>
    <property type="match status" value="1"/>
</dbReference>
<organism evidence="2 3">
    <name type="scientific">Micromonospora eburnea</name>
    <dbReference type="NCBI Taxonomy" id="227316"/>
    <lineage>
        <taxon>Bacteria</taxon>
        <taxon>Bacillati</taxon>
        <taxon>Actinomycetota</taxon>
        <taxon>Actinomycetes</taxon>
        <taxon>Micromonosporales</taxon>
        <taxon>Micromonosporaceae</taxon>
        <taxon>Micromonospora</taxon>
    </lineage>
</organism>
<reference evidence="3" key="1">
    <citation type="submission" date="2016-06" db="EMBL/GenBank/DDBJ databases">
        <authorList>
            <person name="Varghese N."/>
            <person name="Submissions Spin"/>
        </authorList>
    </citation>
    <scope>NUCLEOTIDE SEQUENCE [LARGE SCALE GENOMIC DNA]</scope>
    <source>
        <strain evidence="3">DSM 44814</strain>
    </source>
</reference>
<dbReference type="SUPFAM" id="SSF55298">
    <property type="entry name" value="YjgF-like"/>
    <property type="match status" value="1"/>
</dbReference>
<dbReference type="Proteomes" id="UP000199696">
    <property type="component" value="Unassembled WGS sequence"/>
</dbReference>
<sequence length="134" mass="14201">MTARPANRRIAAESPNTPPPGGPYAPSVRIGTMVAVAGQGGFDADGNLSPDITEQTRQTMANVLAALAASGATAGDVLQVRVFLTDRAHFEPMNEVYREFFTEPFPARTTVFVTLPQESMLIEVDALAVLPEAG</sequence>
<keyword evidence="3" id="KW-1185">Reference proteome</keyword>
<dbReference type="InterPro" id="IPR006175">
    <property type="entry name" value="YjgF/YER057c/UK114"/>
</dbReference>
<evidence type="ECO:0000256" key="1">
    <source>
        <dbReference type="SAM" id="MobiDB-lite"/>
    </source>
</evidence>
<name>A0A1C6UIH3_9ACTN</name>
<dbReference type="PANTHER" id="PTHR11803">
    <property type="entry name" value="2-IMINOBUTANOATE/2-IMINOPROPANOATE DEAMINASE RIDA"/>
    <property type="match status" value="1"/>
</dbReference>
<dbReference type="CDD" id="cd00448">
    <property type="entry name" value="YjgF_YER057c_UK114_family"/>
    <property type="match status" value="1"/>
</dbReference>
<dbReference type="RefSeq" id="WP_208602049.1">
    <property type="nucleotide sequence ID" value="NZ_FMHY01000002.1"/>
</dbReference>
<dbReference type="GO" id="GO:0005829">
    <property type="term" value="C:cytosol"/>
    <property type="evidence" value="ECO:0007669"/>
    <property type="project" value="TreeGrafter"/>
</dbReference>
<evidence type="ECO:0000313" key="3">
    <source>
        <dbReference type="Proteomes" id="UP000199696"/>
    </source>
</evidence>